<dbReference type="EMBL" id="KK198758">
    <property type="protein sequence ID" value="KCW68786.1"/>
    <property type="molecule type" value="Genomic_DNA"/>
</dbReference>
<protein>
    <submittedName>
        <fullName evidence="1">Uncharacterized protein</fullName>
    </submittedName>
</protein>
<sequence>MRLKQKRNEAYEGRRSHYCIIGDGRYGMIALTKIFYNSIFGNFEGSIFLNFICLQEKLPSTQPYRYPSTPIMHLLGTNSIKSCTCRSHSHPLSRSPNEIIYSTSHFKITTVDNTYFLLHPLKKQAMWRKISLSS</sequence>
<dbReference type="InParanoid" id="A0A059BS45"/>
<proteinExistence type="predicted"/>
<gene>
    <name evidence="1" type="ORF">EUGRSUZ_F02387</name>
</gene>
<organism evidence="1">
    <name type="scientific">Eucalyptus grandis</name>
    <name type="common">Flooded gum</name>
    <dbReference type="NCBI Taxonomy" id="71139"/>
    <lineage>
        <taxon>Eukaryota</taxon>
        <taxon>Viridiplantae</taxon>
        <taxon>Streptophyta</taxon>
        <taxon>Embryophyta</taxon>
        <taxon>Tracheophyta</taxon>
        <taxon>Spermatophyta</taxon>
        <taxon>Magnoliopsida</taxon>
        <taxon>eudicotyledons</taxon>
        <taxon>Gunneridae</taxon>
        <taxon>Pentapetalae</taxon>
        <taxon>rosids</taxon>
        <taxon>malvids</taxon>
        <taxon>Myrtales</taxon>
        <taxon>Myrtaceae</taxon>
        <taxon>Myrtoideae</taxon>
        <taxon>Eucalypteae</taxon>
        <taxon>Eucalyptus</taxon>
    </lineage>
</organism>
<reference evidence="1" key="1">
    <citation type="submission" date="2013-07" db="EMBL/GenBank/DDBJ databases">
        <title>The genome of Eucalyptus grandis.</title>
        <authorList>
            <person name="Schmutz J."/>
            <person name="Hayes R."/>
            <person name="Myburg A."/>
            <person name="Tuskan G."/>
            <person name="Grattapaglia D."/>
            <person name="Rokhsar D.S."/>
        </authorList>
    </citation>
    <scope>NUCLEOTIDE SEQUENCE</scope>
    <source>
        <tissue evidence="1">Leaf extractions</tissue>
    </source>
</reference>
<name>A0A059BS45_EUCGR</name>
<evidence type="ECO:0000313" key="1">
    <source>
        <dbReference type="EMBL" id="KCW68786.1"/>
    </source>
</evidence>
<dbReference type="AlphaFoldDB" id="A0A059BS45"/>
<dbReference type="Gramene" id="KCW68786">
    <property type="protein sequence ID" value="KCW68786"/>
    <property type="gene ID" value="EUGRSUZ_F02387"/>
</dbReference>
<accession>A0A059BS45</accession>